<dbReference type="EMBL" id="CZRL01000074">
    <property type="protein sequence ID" value="CUS52002.1"/>
    <property type="molecule type" value="Genomic_DNA"/>
</dbReference>
<name>A0A160TR09_9ZZZZ</name>
<dbReference type="SUPFAM" id="SSF52833">
    <property type="entry name" value="Thioredoxin-like"/>
    <property type="match status" value="1"/>
</dbReference>
<accession>A0A160TR09</accession>
<proteinExistence type="predicted"/>
<dbReference type="InterPro" id="IPR036249">
    <property type="entry name" value="Thioredoxin-like_sf"/>
</dbReference>
<evidence type="ECO:0000313" key="1">
    <source>
        <dbReference type="EMBL" id="CUS52002.1"/>
    </source>
</evidence>
<organism evidence="1">
    <name type="scientific">hydrothermal vent metagenome</name>
    <dbReference type="NCBI Taxonomy" id="652676"/>
    <lineage>
        <taxon>unclassified sequences</taxon>
        <taxon>metagenomes</taxon>
        <taxon>ecological metagenomes</taxon>
    </lineage>
</organism>
<reference evidence="1" key="1">
    <citation type="submission" date="2015-10" db="EMBL/GenBank/DDBJ databases">
        <authorList>
            <person name="Gilbert D.G."/>
        </authorList>
    </citation>
    <scope>NUCLEOTIDE SEQUENCE</scope>
</reference>
<dbReference type="Gene3D" id="3.40.30.10">
    <property type="entry name" value="Glutaredoxin"/>
    <property type="match status" value="1"/>
</dbReference>
<sequence>MTMPVKGTPTILLSNGELIGGYVPAARLIERLNRDNG</sequence>
<dbReference type="AlphaFoldDB" id="A0A160TR09"/>
<protein>
    <recommendedName>
        <fullName evidence="2">Thioredoxin-like fold domain-containing protein</fullName>
    </recommendedName>
</protein>
<gene>
    <name evidence="1" type="ORF">MGWOODY_XGa1191</name>
</gene>
<evidence type="ECO:0008006" key="2">
    <source>
        <dbReference type="Google" id="ProtNLM"/>
    </source>
</evidence>